<organism evidence="5 6">
    <name type="scientific">Marisediminitalea aggregata</name>
    <dbReference type="NCBI Taxonomy" id="634436"/>
    <lineage>
        <taxon>Bacteria</taxon>
        <taxon>Pseudomonadati</taxon>
        <taxon>Pseudomonadota</taxon>
        <taxon>Gammaproteobacteria</taxon>
        <taxon>Alteromonadales</taxon>
        <taxon>Alteromonadaceae</taxon>
        <taxon>Marisediminitalea</taxon>
    </lineage>
</organism>
<dbReference type="InterPro" id="IPR036291">
    <property type="entry name" value="NAD(P)-bd_dom_sf"/>
</dbReference>
<dbReference type="PANTHER" id="PTHR48075">
    <property type="entry name" value="3-HYDROXYACYL-COA DEHYDROGENASE FAMILY PROTEIN"/>
    <property type="match status" value="1"/>
</dbReference>
<evidence type="ECO:0000313" key="5">
    <source>
        <dbReference type="EMBL" id="SHG69186.1"/>
    </source>
</evidence>
<dbReference type="PANTHER" id="PTHR48075:SF5">
    <property type="entry name" value="3-HYDROXYBUTYRYL-COA DEHYDROGENASE"/>
    <property type="match status" value="1"/>
</dbReference>
<dbReference type="SUPFAM" id="SSF51735">
    <property type="entry name" value="NAD(P)-binding Rossmann-fold domains"/>
    <property type="match status" value="1"/>
</dbReference>
<feature type="domain" description="3-hydroxyacyl-CoA dehydrogenase NAD binding" evidence="4">
    <location>
        <begin position="7"/>
        <end position="186"/>
    </location>
</feature>
<evidence type="ECO:0000259" key="4">
    <source>
        <dbReference type="Pfam" id="PF02737"/>
    </source>
</evidence>
<sequence length="511" mass="55376">MHTIQHTGVVGAGAMGRGIAQVLLANGKNVVLVDTQVEALTSARDDIHAMLSKQAAKGRLTGISVEQTMNNLSLAQTDALDQLARCDLIVEAIVERYDAKIALFQQLETLVAEHCILATNTSSLSVTQIAAGCANPERVVGWHFFNPVPLMRLAEVIGALQTRADVVEQIVALTHAIGHTPVTVKDMPGFLVNHVGRGYGGEALHVLAEQVADIAQIDRILTAQCGFKMGPFTLFDLTGLDISHKVTESIYQQFYHDPRYRPSPLAEQRVQAGLLGRKTGKGFYTYTDGKQQIPEQPATPSLDDIKAMPVWIAGRGSNEHKQVLQLLSNTNAVIEQGKEPSEDALIIISPWGTDASGYAFEHGLDATRTIAVDPLFPDTDICVLMRTQATRSDVAQFAHALFASTGKQVEVINDSYGFVSQRVLACIINIACDMVHKDIASAADIDRAMQLGLGYPQGAFAWASQIGPANVLTLLQRLFAQSGDPRYRPSIWLQREIQTNAQTGKPLIQGA</sequence>
<dbReference type="AlphaFoldDB" id="A0A1M5LW04"/>
<evidence type="ECO:0000256" key="1">
    <source>
        <dbReference type="ARBA" id="ARBA00023002"/>
    </source>
</evidence>
<keyword evidence="2" id="KW-0520">NAD</keyword>
<keyword evidence="1" id="KW-0560">Oxidoreductase</keyword>
<dbReference type="Gene3D" id="1.10.1040.10">
    <property type="entry name" value="N-(1-d-carboxylethyl)-l-norvaline Dehydrogenase, domain 2"/>
    <property type="match status" value="2"/>
</dbReference>
<dbReference type="Proteomes" id="UP000184520">
    <property type="component" value="Unassembled WGS sequence"/>
</dbReference>
<dbReference type="GO" id="GO:0016616">
    <property type="term" value="F:oxidoreductase activity, acting on the CH-OH group of donors, NAD or NADP as acceptor"/>
    <property type="evidence" value="ECO:0007669"/>
    <property type="project" value="InterPro"/>
</dbReference>
<dbReference type="InterPro" id="IPR008927">
    <property type="entry name" value="6-PGluconate_DH-like_C_sf"/>
</dbReference>
<dbReference type="InterPro" id="IPR006176">
    <property type="entry name" value="3-OHacyl-CoA_DH_NAD-bd"/>
</dbReference>
<dbReference type="Pfam" id="PF00725">
    <property type="entry name" value="3HCDH"/>
    <property type="match status" value="2"/>
</dbReference>
<dbReference type="InterPro" id="IPR013328">
    <property type="entry name" value="6PGD_dom2"/>
</dbReference>
<dbReference type="EMBL" id="FQWD01000004">
    <property type="protein sequence ID" value="SHG69186.1"/>
    <property type="molecule type" value="Genomic_DNA"/>
</dbReference>
<accession>A0A1M5LW04</accession>
<dbReference type="GO" id="GO:0070403">
    <property type="term" value="F:NAD+ binding"/>
    <property type="evidence" value="ECO:0007669"/>
    <property type="project" value="InterPro"/>
</dbReference>
<evidence type="ECO:0000313" key="6">
    <source>
        <dbReference type="Proteomes" id="UP000184520"/>
    </source>
</evidence>
<gene>
    <name evidence="5" type="ORF">SAMN05216361_2810</name>
</gene>
<dbReference type="InterPro" id="IPR006108">
    <property type="entry name" value="3HC_DH_C"/>
</dbReference>
<dbReference type="NCBIfam" id="NF006124">
    <property type="entry name" value="PRK08268.1"/>
    <property type="match status" value="1"/>
</dbReference>
<dbReference type="Pfam" id="PF02737">
    <property type="entry name" value="3HCDH_N"/>
    <property type="match status" value="1"/>
</dbReference>
<dbReference type="STRING" id="634436.SAMN05216361_2810"/>
<evidence type="ECO:0000256" key="2">
    <source>
        <dbReference type="ARBA" id="ARBA00023027"/>
    </source>
</evidence>
<proteinExistence type="predicted"/>
<keyword evidence="6" id="KW-1185">Reference proteome</keyword>
<dbReference type="SUPFAM" id="SSF48179">
    <property type="entry name" value="6-phosphogluconate dehydrogenase C-terminal domain-like"/>
    <property type="match status" value="2"/>
</dbReference>
<protein>
    <submittedName>
        <fullName evidence="5">3-hydroxybutyryl-CoA dehydrogenase</fullName>
    </submittedName>
</protein>
<feature type="domain" description="3-hydroxyacyl-CoA dehydrogenase C-terminal" evidence="3">
    <location>
        <begin position="189"/>
        <end position="286"/>
    </location>
</feature>
<dbReference type="FunFam" id="3.40.50.720:FF:000009">
    <property type="entry name" value="Fatty oxidation complex, alpha subunit"/>
    <property type="match status" value="1"/>
</dbReference>
<feature type="domain" description="3-hydroxyacyl-CoA dehydrogenase C-terminal" evidence="3">
    <location>
        <begin position="417"/>
        <end position="500"/>
    </location>
</feature>
<dbReference type="GO" id="GO:0006631">
    <property type="term" value="P:fatty acid metabolic process"/>
    <property type="evidence" value="ECO:0007669"/>
    <property type="project" value="InterPro"/>
</dbReference>
<name>A0A1M5LW04_9ALTE</name>
<evidence type="ECO:0000259" key="3">
    <source>
        <dbReference type="Pfam" id="PF00725"/>
    </source>
</evidence>
<reference evidence="6" key="1">
    <citation type="submission" date="2016-11" db="EMBL/GenBank/DDBJ databases">
        <authorList>
            <person name="Varghese N."/>
            <person name="Submissions S."/>
        </authorList>
    </citation>
    <scope>NUCLEOTIDE SEQUENCE [LARGE SCALE GENOMIC DNA]</scope>
    <source>
        <strain evidence="6">CGMCC 1.8995</strain>
    </source>
</reference>
<dbReference type="Gene3D" id="3.40.50.720">
    <property type="entry name" value="NAD(P)-binding Rossmann-like Domain"/>
    <property type="match status" value="1"/>
</dbReference>